<keyword evidence="2" id="KW-1185">Reference proteome</keyword>
<dbReference type="RefSeq" id="WP_250194417.1">
    <property type="nucleotide sequence ID" value="NZ_CP097635.1"/>
</dbReference>
<dbReference type="PANTHER" id="PTHR35841">
    <property type="entry name" value="PHOSPHONATES-BINDING PERIPLASMIC PROTEIN"/>
    <property type="match status" value="1"/>
</dbReference>
<evidence type="ECO:0000313" key="1">
    <source>
        <dbReference type="EMBL" id="URI06153.1"/>
    </source>
</evidence>
<organism evidence="1 2">
    <name type="scientific">Aquincola tertiaricarbonis</name>
    <dbReference type="NCBI Taxonomy" id="391953"/>
    <lineage>
        <taxon>Bacteria</taxon>
        <taxon>Pseudomonadati</taxon>
        <taxon>Pseudomonadota</taxon>
        <taxon>Betaproteobacteria</taxon>
        <taxon>Burkholderiales</taxon>
        <taxon>Sphaerotilaceae</taxon>
        <taxon>Aquincola</taxon>
    </lineage>
</organism>
<proteinExistence type="predicted"/>
<evidence type="ECO:0000313" key="2">
    <source>
        <dbReference type="Proteomes" id="UP001056201"/>
    </source>
</evidence>
<accession>A0ABY4S367</accession>
<name>A0ABY4S367_AQUTE</name>
<sequence length="251" mass="26714">MTLPPRTAALPMYDLQPEAVQAWWRGLAAALRREGVPEVPEVLTWPDDLEAHWLQPRLLLSQACGHPLVTRLWDAVQVVGAMRYAAPGCEGIRYSSLLVARDGHAGGLAALAGRVAAVNDPGSYSGCIALRRAVASVGGDQRFFGRTTFTGSHRASLAAVRQGAADVAAIDAVTHALIQRHQPALLQGLQVIGRTPLAPGLPLITALHTSAQELRALQRGLQAACRDPALAAERRALLIEGFEAVPASTWE</sequence>
<protein>
    <submittedName>
        <fullName evidence="1">PhnD/SsuA/transferrin family substrate-binding protein</fullName>
    </submittedName>
</protein>
<dbReference type="SUPFAM" id="SSF53850">
    <property type="entry name" value="Periplasmic binding protein-like II"/>
    <property type="match status" value="1"/>
</dbReference>
<dbReference type="PANTHER" id="PTHR35841:SF1">
    <property type="entry name" value="PHOSPHONATES-BINDING PERIPLASMIC PROTEIN"/>
    <property type="match status" value="1"/>
</dbReference>
<dbReference type="EMBL" id="CP097635">
    <property type="protein sequence ID" value="URI06153.1"/>
    <property type="molecule type" value="Genomic_DNA"/>
</dbReference>
<reference evidence="1" key="1">
    <citation type="submission" date="2022-05" db="EMBL/GenBank/DDBJ databases">
        <title>An RpoN-dependent PEP-CTERM gene is involved in floc formation of an Aquincola tertiaricarbonis strain.</title>
        <authorList>
            <person name="Qiu D."/>
            <person name="Xia M."/>
        </authorList>
    </citation>
    <scope>NUCLEOTIDE SEQUENCE</scope>
    <source>
        <strain evidence="1">RN12</strain>
    </source>
</reference>
<dbReference type="Gene3D" id="3.40.190.10">
    <property type="entry name" value="Periplasmic binding protein-like II"/>
    <property type="match status" value="1"/>
</dbReference>
<dbReference type="Pfam" id="PF12974">
    <property type="entry name" value="Phosphonate-bd"/>
    <property type="match status" value="1"/>
</dbReference>
<dbReference type="Proteomes" id="UP001056201">
    <property type="component" value="Chromosome 1"/>
</dbReference>
<gene>
    <name evidence="1" type="ORF">MW290_09455</name>
</gene>